<dbReference type="HOGENOM" id="CLU_1591161_0_0_11"/>
<gene>
    <name evidence="1" type="ORF">AORI_4472</name>
</gene>
<dbReference type="KEGG" id="aoi:AORI_4472"/>
<accession>R4T7V7</accession>
<evidence type="ECO:0000313" key="1">
    <source>
        <dbReference type="EMBL" id="AGM07057.1"/>
    </source>
</evidence>
<dbReference type="Proteomes" id="UP000013968">
    <property type="component" value="Chromosome"/>
</dbReference>
<sequence>MQQKTRTIYVAVHRVTGQELETGSPVKVAGPHGRGAVFLHVVRPDRREPHRELAEVHVRWDANGRTSDCWARDVGIRVEPREVPITGTTPLVPVTARQQDAIRHAVPTAQLDGWHFGTGSIVVPHPPLEALAVVQRAFDWAAEKYGANKFPAASLRNVLKSLEDRTTS</sequence>
<evidence type="ECO:0000313" key="2">
    <source>
        <dbReference type="Proteomes" id="UP000013968"/>
    </source>
</evidence>
<name>R4T7V7_9PSEU</name>
<dbReference type="EMBL" id="CP003410">
    <property type="protein sequence ID" value="AGM07057.1"/>
    <property type="molecule type" value="Genomic_DNA"/>
</dbReference>
<keyword evidence="2" id="KW-1185">Reference proteome</keyword>
<reference evidence="1 2" key="1">
    <citation type="journal article" date="2013" name="BMC Genomics">
        <title>ContigScape: a Cytoscape plugin facilitating microbial genome gap closing.</title>
        <authorList>
            <person name="Tang B."/>
            <person name="Wang Q."/>
            <person name="Yang M."/>
            <person name="Xie F."/>
            <person name="Zhu Y."/>
            <person name="Zhuo Y."/>
            <person name="Wang S."/>
            <person name="Gao H."/>
            <person name="Ding X."/>
            <person name="Zhang L."/>
            <person name="Zhao G."/>
            <person name="Zheng H."/>
        </authorList>
    </citation>
    <scope>NUCLEOTIDE SEQUENCE [LARGE SCALE GENOMIC DNA]</scope>
    <source>
        <strain evidence="1 2">HCCB10007</strain>
    </source>
</reference>
<dbReference type="RefSeq" id="WP_016334805.1">
    <property type="nucleotide sequence ID" value="NC_021252.1"/>
</dbReference>
<protein>
    <submittedName>
        <fullName evidence="1">Uncharacterized protein</fullName>
    </submittedName>
</protein>
<dbReference type="AlphaFoldDB" id="R4T7V7"/>
<organism evidence="1 2">
    <name type="scientific">Amycolatopsis keratiniphila</name>
    <dbReference type="NCBI Taxonomy" id="129921"/>
    <lineage>
        <taxon>Bacteria</taxon>
        <taxon>Bacillati</taxon>
        <taxon>Actinomycetota</taxon>
        <taxon>Actinomycetes</taxon>
        <taxon>Pseudonocardiales</taxon>
        <taxon>Pseudonocardiaceae</taxon>
        <taxon>Amycolatopsis</taxon>
        <taxon>Amycolatopsis japonica group</taxon>
    </lineage>
</organism>
<proteinExistence type="predicted"/>